<keyword evidence="3 6" id="KW-0812">Transmembrane</keyword>
<keyword evidence="8" id="KW-1185">Reference proteome</keyword>
<evidence type="ECO:0000313" key="7">
    <source>
        <dbReference type="EMBL" id="TWJ15461.1"/>
    </source>
</evidence>
<gene>
    <name evidence="7" type="ORF">LX16_1171</name>
</gene>
<feature type="transmembrane region" description="Helical" evidence="6">
    <location>
        <begin position="228"/>
        <end position="255"/>
    </location>
</feature>
<feature type="transmembrane region" description="Helical" evidence="6">
    <location>
        <begin position="327"/>
        <end position="347"/>
    </location>
</feature>
<feature type="transmembrane region" description="Helical" evidence="6">
    <location>
        <begin position="154"/>
        <end position="174"/>
    </location>
</feature>
<organism evidence="7 8">
    <name type="scientific">Stackebrandtia albiflava</name>
    <dbReference type="NCBI Taxonomy" id="406432"/>
    <lineage>
        <taxon>Bacteria</taxon>
        <taxon>Bacillati</taxon>
        <taxon>Actinomycetota</taxon>
        <taxon>Actinomycetes</taxon>
        <taxon>Glycomycetales</taxon>
        <taxon>Glycomycetaceae</taxon>
        <taxon>Stackebrandtia</taxon>
    </lineage>
</organism>
<keyword evidence="5 6" id="KW-0472">Membrane</keyword>
<dbReference type="GO" id="GO:0005886">
    <property type="term" value="C:plasma membrane"/>
    <property type="evidence" value="ECO:0007669"/>
    <property type="project" value="UniProtKB-SubCell"/>
</dbReference>
<dbReference type="Proteomes" id="UP000321617">
    <property type="component" value="Unassembled WGS sequence"/>
</dbReference>
<feature type="transmembrane region" description="Helical" evidence="6">
    <location>
        <begin position="129"/>
        <end position="147"/>
    </location>
</feature>
<feature type="transmembrane region" description="Helical" evidence="6">
    <location>
        <begin position="16"/>
        <end position="38"/>
    </location>
</feature>
<evidence type="ECO:0000256" key="5">
    <source>
        <dbReference type="ARBA" id="ARBA00023136"/>
    </source>
</evidence>
<feature type="transmembrane region" description="Helical" evidence="6">
    <location>
        <begin position="194"/>
        <end position="216"/>
    </location>
</feature>
<reference evidence="7 8" key="1">
    <citation type="journal article" date="2013" name="Stand. Genomic Sci.">
        <title>Genomic Encyclopedia of Type Strains, Phase I: The one thousand microbial genomes (KMG-I) project.</title>
        <authorList>
            <person name="Kyrpides N.C."/>
            <person name="Woyke T."/>
            <person name="Eisen J.A."/>
            <person name="Garrity G."/>
            <person name="Lilburn T.G."/>
            <person name="Beck B.J."/>
            <person name="Whitman W.B."/>
            <person name="Hugenholtz P."/>
            <person name="Klenk H.P."/>
        </authorList>
    </citation>
    <scope>NUCLEOTIDE SEQUENCE [LARGE SCALE GENOMIC DNA]</scope>
    <source>
        <strain evidence="7 8">DSM 45044</strain>
    </source>
</reference>
<evidence type="ECO:0000256" key="2">
    <source>
        <dbReference type="ARBA" id="ARBA00022475"/>
    </source>
</evidence>
<sequence length="424" mass="43299">MTDTRHHDPATRTQTIGLAQGVALYVCALLGAGVLVLPGQAASLAGPASLVAWAFSALLGVPLAYTFARLASNHPDAGGVATFTTRAFGGTAGGVTGWWYFIAGSVGQTVVPLTAGYYVTTAFGVSQDWAPGIAAALLALATAANLAGVRMGAAVRIGLAVGVAAILATVIVVALPQVRLSELTPVAPHGFSGIGRAVIVLFFAFAGWEAVAHLSGEFRDVKRTLPRATALTIVIVGILYLGVAFAVVATGVYGTRELDRVSLGVILERGIGVSAVWAVAVAAVVICLGTTNAFIASVSRLGFALGRDGWAPRFLTHLDRRHSPGRAIVGVAAVGAAGLLGAALFGWGTEDIVFLPSVLVLATYLFGAAAAVRLFGGRDRVIAAVTVVLLLVTVPFAGWHVLIPVSVAVAVVCLKGFGHRRGRA</sequence>
<feature type="transmembrane region" description="Helical" evidence="6">
    <location>
        <begin position="353"/>
        <end position="374"/>
    </location>
</feature>
<feature type="transmembrane region" description="Helical" evidence="6">
    <location>
        <begin position="275"/>
        <end position="306"/>
    </location>
</feature>
<feature type="transmembrane region" description="Helical" evidence="6">
    <location>
        <begin position="50"/>
        <end position="68"/>
    </location>
</feature>
<dbReference type="PANTHER" id="PTHR42770:SF13">
    <property type="entry name" value="L-METHIONINE_BRANCHED-CHAIN AMINO ACID EXPORTER YJEH"/>
    <property type="match status" value="1"/>
</dbReference>
<comment type="subcellular location">
    <subcellularLocation>
        <location evidence="1">Cell membrane</location>
        <topology evidence="1">Multi-pass membrane protein</topology>
    </subcellularLocation>
</comment>
<evidence type="ECO:0000256" key="1">
    <source>
        <dbReference type="ARBA" id="ARBA00004651"/>
    </source>
</evidence>
<dbReference type="PANTHER" id="PTHR42770">
    <property type="entry name" value="AMINO ACID TRANSPORTER-RELATED"/>
    <property type="match status" value="1"/>
</dbReference>
<feature type="transmembrane region" description="Helical" evidence="6">
    <location>
        <begin position="381"/>
        <end position="402"/>
    </location>
</feature>
<name>A0A562VCC2_9ACTN</name>
<evidence type="ECO:0000313" key="8">
    <source>
        <dbReference type="Proteomes" id="UP000321617"/>
    </source>
</evidence>
<evidence type="ECO:0000256" key="3">
    <source>
        <dbReference type="ARBA" id="ARBA00022692"/>
    </source>
</evidence>
<accession>A0A562VCC2</accession>
<dbReference type="InterPro" id="IPR050367">
    <property type="entry name" value="APC_superfamily"/>
</dbReference>
<dbReference type="AlphaFoldDB" id="A0A562VCC2"/>
<dbReference type="GO" id="GO:0022857">
    <property type="term" value="F:transmembrane transporter activity"/>
    <property type="evidence" value="ECO:0007669"/>
    <property type="project" value="InterPro"/>
</dbReference>
<keyword evidence="4 6" id="KW-1133">Transmembrane helix</keyword>
<dbReference type="PIRSF" id="PIRSF006060">
    <property type="entry name" value="AA_transporter"/>
    <property type="match status" value="1"/>
</dbReference>
<evidence type="ECO:0000256" key="6">
    <source>
        <dbReference type="SAM" id="Phobius"/>
    </source>
</evidence>
<dbReference type="InterPro" id="IPR002293">
    <property type="entry name" value="AA/rel_permease1"/>
</dbReference>
<evidence type="ECO:0000256" key="4">
    <source>
        <dbReference type="ARBA" id="ARBA00022989"/>
    </source>
</evidence>
<dbReference type="EMBL" id="VLLL01000005">
    <property type="protein sequence ID" value="TWJ15461.1"/>
    <property type="molecule type" value="Genomic_DNA"/>
</dbReference>
<protein>
    <submittedName>
        <fullName evidence="7">Amino acid efflux transporter</fullName>
    </submittedName>
</protein>
<keyword evidence="2" id="KW-1003">Cell membrane</keyword>
<proteinExistence type="predicted"/>
<dbReference type="Gene3D" id="1.20.1740.10">
    <property type="entry name" value="Amino acid/polyamine transporter I"/>
    <property type="match status" value="1"/>
</dbReference>
<dbReference type="Pfam" id="PF13520">
    <property type="entry name" value="AA_permease_2"/>
    <property type="match status" value="1"/>
</dbReference>
<dbReference type="RefSeq" id="WP_170283845.1">
    <property type="nucleotide sequence ID" value="NZ_BAABIJ010000001.1"/>
</dbReference>
<comment type="caution">
    <text evidence="7">The sequence shown here is derived from an EMBL/GenBank/DDBJ whole genome shotgun (WGS) entry which is preliminary data.</text>
</comment>